<feature type="non-terminal residue" evidence="1">
    <location>
        <position position="53"/>
    </location>
</feature>
<protein>
    <submittedName>
        <fullName evidence="1">Uncharacterized protein</fullName>
    </submittedName>
</protein>
<evidence type="ECO:0000313" key="1">
    <source>
        <dbReference type="EMBL" id="QQP36888.1"/>
    </source>
</evidence>
<sequence>MADTIPELVGMLPDGLSELPQDVAEELQREIQRNEEAVRLLKQKQLEAQEAKQ</sequence>
<gene>
    <name evidence="1" type="ORF">FKW44_022122</name>
</gene>
<dbReference type="EMBL" id="CP045905">
    <property type="protein sequence ID" value="QQP36888.1"/>
    <property type="molecule type" value="Genomic_DNA"/>
</dbReference>
<evidence type="ECO:0000313" key="2">
    <source>
        <dbReference type="Proteomes" id="UP000595437"/>
    </source>
</evidence>
<dbReference type="Proteomes" id="UP000595437">
    <property type="component" value="Chromosome 16"/>
</dbReference>
<proteinExistence type="predicted"/>
<name>A0A7T8GSB2_CALRO</name>
<organism evidence="1 2">
    <name type="scientific">Caligus rogercresseyi</name>
    <name type="common">Sea louse</name>
    <dbReference type="NCBI Taxonomy" id="217165"/>
    <lineage>
        <taxon>Eukaryota</taxon>
        <taxon>Metazoa</taxon>
        <taxon>Ecdysozoa</taxon>
        <taxon>Arthropoda</taxon>
        <taxon>Crustacea</taxon>
        <taxon>Multicrustacea</taxon>
        <taxon>Hexanauplia</taxon>
        <taxon>Copepoda</taxon>
        <taxon>Siphonostomatoida</taxon>
        <taxon>Caligidae</taxon>
        <taxon>Caligus</taxon>
    </lineage>
</organism>
<dbReference type="AlphaFoldDB" id="A0A7T8GSB2"/>
<keyword evidence="2" id="KW-1185">Reference proteome</keyword>
<accession>A0A7T8GSB2</accession>
<reference evidence="2" key="1">
    <citation type="submission" date="2021-01" db="EMBL/GenBank/DDBJ databases">
        <title>Caligus Genome Assembly.</title>
        <authorList>
            <person name="Gallardo-Escarate C."/>
        </authorList>
    </citation>
    <scope>NUCLEOTIDE SEQUENCE [LARGE SCALE GENOMIC DNA]</scope>
</reference>